<dbReference type="Proteomes" id="UP000801492">
    <property type="component" value="Unassembled WGS sequence"/>
</dbReference>
<comment type="caution">
    <text evidence="1">The sequence shown here is derived from an EMBL/GenBank/DDBJ whole genome shotgun (WGS) entry which is preliminary data.</text>
</comment>
<accession>A0A8K0CW15</accession>
<proteinExistence type="predicted"/>
<dbReference type="OrthoDB" id="10570467at2759"/>
<name>A0A8K0CW15_IGNLU</name>
<gene>
    <name evidence="1" type="ORF">ILUMI_14390</name>
</gene>
<sequence>MIDGRNTEQKNSEQKKEYLKEVVRGTAKLVCGGYEDKKTVIERDGDEIWKQYFQELLRDKSVESERRTEQITVHNLEQGTKIQLNEVTEAIKRLKKGKAARHDQITAKMLRNLGEKGLKLIPLLKMPIIYGFFLDLSLQYRL</sequence>
<keyword evidence="2" id="KW-1185">Reference proteome</keyword>
<dbReference type="AlphaFoldDB" id="A0A8K0CW15"/>
<evidence type="ECO:0000313" key="2">
    <source>
        <dbReference type="Proteomes" id="UP000801492"/>
    </source>
</evidence>
<organism evidence="1 2">
    <name type="scientific">Ignelater luminosus</name>
    <name type="common">Cucubano</name>
    <name type="synonym">Pyrophorus luminosus</name>
    <dbReference type="NCBI Taxonomy" id="2038154"/>
    <lineage>
        <taxon>Eukaryota</taxon>
        <taxon>Metazoa</taxon>
        <taxon>Ecdysozoa</taxon>
        <taxon>Arthropoda</taxon>
        <taxon>Hexapoda</taxon>
        <taxon>Insecta</taxon>
        <taxon>Pterygota</taxon>
        <taxon>Neoptera</taxon>
        <taxon>Endopterygota</taxon>
        <taxon>Coleoptera</taxon>
        <taxon>Polyphaga</taxon>
        <taxon>Elateriformia</taxon>
        <taxon>Elateroidea</taxon>
        <taxon>Elateridae</taxon>
        <taxon>Agrypninae</taxon>
        <taxon>Pyrophorini</taxon>
        <taxon>Ignelater</taxon>
    </lineage>
</organism>
<dbReference type="EMBL" id="VTPC01022952">
    <property type="protein sequence ID" value="KAF2891783.1"/>
    <property type="molecule type" value="Genomic_DNA"/>
</dbReference>
<reference evidence="1" key="1">
    <citation type="submission" date="2019-08" db="EMBL/GenBank/DDBJ databases">
        <title>The genome of the North American firefly Photinus pyralis.</title>
        <authorList>
            <consortium name="Photinus pyralis genome working group"/>
            <person name="Fallon T.R."/>
            <person name="Sander Lower S.E."/>
            <person name="Weng J.-K."/>
        </authorList>
    </citation>
    <scope>NUCLEOTIDE SEQUENCE</scope>
    <source>
        <strain evidence="1">TRF0915ILg1</strain>
        <tissue evidence="1">Whole body</tissue>
    </source>
</reference>
<evidence type="ECO:0000313" key="1">
    <source>
        <dbReference type="EMBL" id="KAF2891783.1"/>
    </source>
</evidence>
<protein>
    <submittedName>
        <fullName evidence="1">Uncharacterized protein</fullName>
    </submittedName>
</protein>